<accession>A0ABR1LGM7</accession>
<reference evidence="3 4" key="1">
    <citation type="submission" date="2024-04" db="EMBL/GenBank/DDBJ databases">
        <title>Phyllosticta paracitricarpa is synonymous to the EU quarantine fungus P. citricarpa based on phylogenomic analyses.</title>
        <authorList>
            <consortium name="Lawrence Berkeley National Laboratory"/>
            <person name="Van ingen-buijs V.A."/>
            <person name="Van westerhoven A.C."/>
            <person name="Haridas S."/>
            <person name="Skiadas P."/>
            <person name="Martin F."/>
            <person name="Groenewald J.Z."/>
            <person name="Crous P.W."/>
            <person name="Seidl M.F."/>
        </authorList>
    </citation>
    <scope>NUCLEOTIDE SEQUENCE [LARGE SCALE GENOMIC DNA]</scope>
    <source>
        <strain evidence="3 4">CPC 17464</strain>
    </source>
</reference>
<feature type="region of interest" description="Disordered" evidence="2">
    <location>
        <begin position="84"/>
        <end position="142"/>
    </location>
</feature>
<keyword evidence="4" id="KW-1185">Reference proteome</keyword>
<evidence type="ECO:0000256" key="2">
    <source>
        <dbReference type="SAM" id="MobiDB-lite"/>
    </source>
</evidence>
<evidence type="ECO:0000256" key="1">
    <source>
        <dbReference type="SAM" id="Coils"/>
    </source>
</evidence>
<dbReference type="Proteomes" id="UP001360953">
    <property type="component" value="Unassembled WGS sequence"/>
</dbReference>
<keyword evidence="1" id="KW-0175">Coiled coil</keyword>
<proteinExistence type="predicted"/>
<name>A0ABR1LGM7_9PEZI</name>
<protein>
    <recommendedName>
        <fullName evidence="5">Ubiquitin interaction motif protein</fullName>
    </recommendedName>
</protein>
<evidence type="ECO:0000313" key="4">
    <source>
        <dbReference type="Proteomes" id="UP001360953"/>
    </source>
</evidence>
<dbReference type="EMBL" id="JBBPEH010000009">
    <property type="protein sequence ID" value="KAK7534370.1"/>
    <property type="molecule type" value="Genomic_DNA"/>
</dbReference>
<dbReference type="PANTHER" id="PTHR39597:SF1">
    <property type="entry name" value="UBA DOMAIN-CONTAINING PROTEIN RUP1"/>
    <property type="match status" value="1"/>
</dbReference>
<dbReference type="PANTHER" id="PTHR39597">
    <property type="entry name" value="UBA DOMAIN-CONTAINING PROTEIN RUP1"/>
    <property type="match status" value="1"/>
</dbReference>
<feature type="compositionally biased region" description="Polar residues" evidence="2">
    <location>
        <begin position="94"/>
        <end position="114"/>
    </location>
</feature>
<evidence type="ECO:0000313" key="3">
    <source>
        <dbReference type="EMBL" id="KAK7534370.1"/>
    </source>
</evidence>
<dbReference type="InterPro" id="IPR055335">
    <property type="entry name" value="Ucp6/RUP1"/>
</dbReference>
<dbReference type="RefSeq" id="XP_066653409.1">
    <property type="nucleotide sequence ID" value="XM_066801108.1"/>
</dbReference>
<organism evidence="3 4">
    <name type="scientific">Phyllosticta citribraziliensis</name>
    <dbReference type="NCBI Taxonomy" id="989973"/>
    <lineage>
        <taxon>Eukaryota</taxon>
        <taxon>Fungi</taxon>
        <taxon>Dikarya</taxon>
        <taxon>Ascomycota</taxon>
        <taxon>Pezizomycotina</taxon>
        <taxon>Dothideomycetes</taxon>
        <taxon>Dothideomycetes incertae sedis</taxon>
        <taxon>Botryosphaeriales</taxon>
        <taxon>Phyllostictaceae</taxon>
        <taxon>Phyllosticta</taxon>
    </lineage>
</organism>
<sequence>MADPLQEDADRLVAFVTDVWCATIEPHIARRFVKDANGNLDRALANWEADPDRYAADKYDEDLFTQDRDGGSSQLAGLPSFQIDHADDNAGQYPRSTAATRPNTRPNTPSNSLHGSGMGDYHGPVMNQETGVVGGTGVQFGPATREHYESSQWALTTVSNTIPDPPPNQRTRNQDEPAFLKPLPSQDYLPALLTILERIPMARNALLLKNHVLPSYGQDPLWWSGTPIALPQTIIDGQDDSGTDGKLIHETQRLMAFLHATARAYGSADALTKLEWFRHPAWLSEEKDAIRFLWSWMAAATRFEPSDGLEGLFETTAHQVQSGNSSRPSFKCLTPVLDNGGSGACLSLYDVLDDTIWSNDPDGTKDVHASIDHIAEVLVLILKQPDVGANGLNMIIPPSWFADRYLTEHESKSKQMRKDRAEYRGRIAEIQQSIQKYARFSYQGKTGDALALLETAMSAFGAPSKEEIETDGDVDMGATEEGDSAQDDEVLGQLQSIYDNVKGKIEDLKKEEQLAQQSLEQLSGLLKEQSDASELGPKAKYQLCGLSTDPSVLYVKQNYGKPTADQDQEVGQGSESCTDWWRIQCDSSGQISKSRIAQADALTAAVVESREVMLVYASEKALSEPLEDLPPALAEFVSADNALFGEELAGETEQPPPYEVEGGGAEADAGQGRTDTEDTVMGEADAKGGSNTQHIEFAGN</sequence>
<comment type="caution">
    <text evidence="3">The sequence shown here is derived from an EMBL/GenBank/DDBJ whole genome shotgun (WGS) entry which is preliminary data.</text>
</comment>
<gene>
    <name evidence="3" type="ORF">J3D65DRAFT_633259</name>
</gene>
<feature type="coiled-coil region" evidence="1">
    <location>
        <begin position="491"/>
        <end position="528"/>
    </location>
</feature>
<evidence type="ECO:0008006" key="5">
    <source>
        <dbReference type="Google" id="ProtNLM"/>
    </source>
</evidence>
<feature type="region of interest" description="Disordered" evidence="2">
    <location>
        <begin position="651"/>
        <end position="700"/>
    </location>
</feature>
<dbReference type="GeneID" id="92034014"/>